<dbReference type="InterPro" id="IPR020476">
    <property type="entry name" value="Nudix_hydrolase"/>
</dbReference>
<gene>
    <name evidence="5" type="ORF">DLM65_04015</name>
</gene>
<dbReference type="PROSITE" id="PS00893">
    <property type="entry name" value="NUDIX_BOX"/>
    <property type="match status" value="1"/>
</dbReference>
<comment type="caution">
    <text evidence="5">The sequence shown here is derived from an EMBL/GenBank/DDBJ whole genome shotgun (WGS) entry which is preliminary data.</text>
</comment>
<accession>A0A2W5ZH76</accession>
<dbReference type="PRINTS" id="PR00502">
    <property type="entry name" value="NUDIXFAMILY"/>
</dbReference>
<dbReference type="InterPro" id="IPR015797">
    <property type="entry name" value="NUDIX_hydrolase-like_dom_sf"/>
</dbReference>
<comment type="cofactor">
    <cofactor evidence="1">
        <name>Mg(2+)</name>
        <dbReference type="ChEBI" id="CHEBI:18420"/>
    </cofactor>
</comment>
<keyword evidence="2 3" id="KW-0378">Hydrolase</keyword>
<sequence length="278" mass="29644">MVELDDLVDVVTDIAALVVGGCEGPQRVAGMHLDVLRLTDVETTVDVAAEEDQSRAGREDACQNHPRIALPGPSTGAAHGPAVVSEHCRTTPNRCSHAATVPRTPVRVKPALATAIIQVVSDAAVRVRVAVCLCDGERILLAEHVKEGHRHWLLPGGGVEAGETLVEAAVRELHEETGLAVEVGRLVLVCEAIEPGGRHLLNMVFAATAPAGDLQVGRDGVLADVAWHHRDDLLRLELHPPFGAEILACWDEGFEGPVRVLGNVWRPARDAPESGHPR</sequence>
<protein>
    <recommendedName>
        <fullName evidence="4">Nudix hydrolase domain-containing protein</fullName>
    </recommendedName>
</protein>
<name>A0A2W5ZH76_9BACT</name>
<evidence type="ECO:0000256" key="1">
    <source>
        <dbReference type="ARBA" id="ARBA00001946"/>
    </source>
</evidence>
<evidence type="ECO:0000259" key="4">
    <source>
        <dbReference type="PROSITE" id="PS51462"/>
    </source>
</evidence>
<dbReference type="PANTHER" id="PTHR43046:SF14">
    <property type="entry name" value="MUTT_NUDIX FAMILY PROTEIN"/>
    <property type="match status" value="1"/>
</dbReference>
<dbReference type="GO" id="GO:0016787">
    <property type="term" value="F:hydrolase activity"/>
    <property type="evidence" value="ECO:0007669"/>
    <property type="project" value="UniProtKB-KW"/>
</dbReference>
<dbReference type="InterPro" id="IPR000086">
    <property type="entry name" value="NUDIX_hydrolase_dom"/>
</dbReference>
<proteinExistence type="inferred from homology"/>
<dbReference type="AlphaFoldDB" id="A0A2W5ZH76"/>
<dbReference type="PANTHER" id="PTHR43046">
    <property type="entry name" value="GDP-MANNOSE MANNOSYL HYDROLASE"/>
    <property type="match status" value="1"/>
</dbReference>
<dbReference type="PROSITE" id="PS51462">
    <property type="entry name" value="NUDIX"/>
    <property type="match status" value="1"/>
</dbReference>
<dbReference type="Pfam" id="PF00293">
    <property type="entry name" value="NUDIX"/>
    <property type="match status" value="1"/>
</dbReference>
<comment type="similarity">
    <text evidence="3">Belongs to the Nudix hydrolase family.</text>
</comment>
<organism evidence="5 6">
    <name type="scientific">Candidatus Aeolococcus gillhamiae</name>
    <dbReference type="NCBI Taxonomy" id="3127015"/>
    <lineage>
        <taxon>Bacteria</taxon>
        <taxon>Bacillati</taxon>
        <taxon>Candidatus Dormiibacterota</taxon>
        <taxon>Candidatus Dormibacteria</taxon>
        <taxon>Candidatus Aeolococcales</taxon>
        <taxon>Candidatus Aeolococcaceae</taxon>
        <taxon>Candidatus Aeolococcus</taxon>
    </lineage>
</organism>
<dbReference type="SUPFAM" id="SSF55811">
    <property type="entry name" value="Nudix"/>
    <property type="match status" value="1"/>
</dbReference>
<feature type="domain" description="Nudix hydrolase" evidence="4">
    <location>
        <begin position="124"/>
        <end position="253"/>
    </location>
</feature>
<dbReference type="InterPro" id="IPR020084">
    <property type="entry name" value="NUDIX_hydrolase_CS"/>
</dbReference>
<dbReference type="Gene3D" id="3.90.79.10">
    <property type="entry name" value="Nucleoside Triphosphate Pyrophosphohydrolase"/>
    <property type="match status" value="1"/>
</dbReference>
<dbReference type="EMBL" id="QHBU01000074">
    <property type="protein sequence ID" value="PZR82375.1"/>
    <property type="molecule type" value="Genomic_DNA"/>
</dbReference>
<dbReference type="Proteomes" id="UP000248724">
    <property type="component" value="Unassembled WGS sequence"/>
</dbReference>
<reference evidence="5 6" key="1">
    <citation type="journal article" date="2017" name="Nature">
        <title>Atmospheric trace gases support primary production in Antarctic desert surface soil.</title>
        <authorList>
            <person name="Ji M."/>
            <person name="Greening C."/>
            <person name="Vanwonterghem I."/>
            <person name="Carere C.R."/>
            <person name="Bay S.K."/>
            <person name="Steen J.A."/>
            <person name="Montgomery K."/>
            <person name="Lines T."/>
            <person name="Beardall J."/>
            <person name="van Dorst J."/>
            <person name="Snape I."/>
            <person name="Stott M.B."/>
            <person name="Hugenholtz P."/>
            <person name="Ferrari B.C."/>
        </authorList>
    </citation>
    <scope>NUCLEOTIDE SEQUENCE [LARGE SCALE GENOMIC DNA]</scope>
    <source>
        <strain evidence="5">RRmetagenome_bin12</strain>
    </source>
</reference>
<evidence type="ECO:0000256" key="2">
    <source>
        <dbReference type="ARBA" id="ARBA00022801"/>
    </source>
</evidence>
<evidence type="ECO:0000313" key="6">
    <source>
        <dbReference type="Proteomes" id="UP000248724"/>
    </source>
</evidence>
<evidence type="ECO:0000256" key="3">
    <source>
        <dbReference type="RuleBase" id="RU003476"/>
    </source>
</evidence>
<evidence type="ECO:0000313" key="5">
    <source>
        <dbReference type="EMBL" id="PZR82375.1"/>
    </source>
</evidence>